<feature type="signal peptide" evidence="1">
    <location>
        <begin position="1"/>
        <end position="20"/>
    </location>
</feature>
<feature type="chain" id="PRO_5009200513" description="DUF2796 domain-containing protein" evidence="1">
    <location>
        <begin position="21"/>
        <end position="178"/>
    </location>
</feature>
<dbReference type="Pfam" id="PF10986">
    <property type="entry name" value="ZrgA"/>
    <property type="match status" value="1"/>
</dbReference>
<proteinExistence type="predicted"/>
<gene>
    <name evidence="2" type="ORF">BI198_14865</name>
</gene>
<keyword evidence="1" id="KW-0732">Signal</keyword>
<dbReference type="RefSeq" id="WP_070050253.1">
    <property type="nucleotide sequence ID" value="NZ_CBCSDO010000002.1"/>
</dbReference>
<dbReference type="STRING" id="1628148.BI198_14865"/>
<evidence type="ECO:0000313" key="3">
    <source>
        <dbReference type="Proteomes" id="UP000242258"/>
    </source>
</evidence>
<evidence type="ECO:0000256" key="1">
    <source>
        <dbReference type="SAM" id="SignalP"/>
    </source>
</evidence>
<evidence type="ECO:0000313" key="2">
    <source>
        <dbReference type="EMBL" id="OEY70699.1"/>
    </source>
</evidence>
<accession>A0A1E7Q938</accession>
<sequence length="178" mass="19491">MNFKTICVSALLAFSIFSSAADEQYAASDTSVLGAHEHGKALLMLVVDGNEMQLALQSAAQTIVGFEQKASTAEQIAEIAAAIEVFNRGEWFQFNADANCEVTAAETNTDLLDAKFNRGHADFYANYQLLCQQPARLKQLDLQLFSLLPSLQQLQVQWVINGRQGAADANLNNSTIRF</sequence>
<evidence type="ECO:0008006" key="4">
    <source>
        <dbReference type="Google" id="ProtNLM"/>
    </source>
</evidence>
<organism evidence="2 3">
    <name type="scientific">Rheinheimera salexigens</name>
    <dbReference type="NCBI Taxonomy" id="1628148"/>
    <lineage>
        <taxon>Bacteria</taxon>
        <taxon>Pseudomonadati</taxon>
        <taxon>Pseudomonadota</taxon>
        <taxon>Gammaproteobacteria</taxon>
        <taxon>Chromatiales</taxon>
        <taxon>Chromatiaceae</taxon>
        <taxon>Rheinheimera</taxon>
    </lineage>
</organism>
<dbReference type="OrthoDB" id="7346546at2"/>
<dbReference type="Proteomes" id="UP000242258">
    <property type="component" value="Unassembled WGS sequence"/>
</dbReference>
<comment type="caution">
    <text evidence="2">The sequence shown here is derived from an EMBL/GenBank/DDBJ whole genome shotgun (WGS) entry which is preliminary data.</text>
</comment>
<keyword evidence="3" id="KW-1185">Reference proteome</keyword>
<dbReference type="EMBL" id="MKEK01000001">
    <property type="protein sequence ID" value="OEY70699.1"/>
    <property type="molecule type" value="Genomic_DNA"/>
</dbReference>
<reference evidence="3" key="1">
    <citation type="submission" date="2016-09" db="EMBL/GenBank/DDBJ databases">
        <authorList>
            <person name="Wan X."/>
            <person name="Hou S."/>
        </authorList>
    </citation>
    <scope>NUCLEOTIDE SEQUENCE [LARGE SCALE GENOMIC DNA]</scope>
    <source>
        <strain evidence="3">KH87</strain>
    </source>
</reference>
<name>A0A1E7Q938_9GAMM</name>
<dbReference type="InterPro" id="IPR021253">
    <property type="entry name" value="ZrgA-like"/>
</dbReference>
<dbReference type="AlphaFoldDB" id="A0A1E7Q938"/>
<protein>
    <recommendedName>
        <fullName evidence="4">DUF2796 domain-containing protein</fullName>
    </recommendedName>
</protein>